<dbReference type="Proteomes" id="UP000095300">
    <property type="component" value="Unassembled WGS sequence"/>
</dbReference>
<dbReference type="Gene3D" id="3.40.50.1820">
    <property type="entry name" value="alpha/beta hydrolase"/>
    <property type="match status" value="1"/>
</dbReference>
<dbReference type="InterPro" id="IPR029058">
    <property type="entry name" value="AB_hydrolase_fold"/>
</dbReference>
<protein>
    <recommendedName>
        <fullName evidence="4">Carboxylesterase type B domain-containing protein</fullName>
    </recommendedName>
</protein>
<dbReference type="AlphaFoldDB" id="A0A1I8P3I3"/>
<name>A0A1I8P3I3_STOCA</name>
<evidence type="ECO:0000259" key="4">
    <source>
        <dbReference type="Pfam" id="PF00135"/>
    </source>
</evidence>
<keyword evidence="2" id="KW-0325">Glycoprotein</keyword>
<gene>
    <name evidence="5" type="primary">106090007</name>
</gene>
<dbReference type="SUPFAM" id="SSF53474">
    <property type="entry name" value="alpha/beta-Hydrolases"/>
    <property type="match status" value="1"/>
</dbReference>
<feature type="compositionally biased region" description="Polar residues" evidence="3">
    <location>
        <begin position="1020"/>
        <end position="1041"/>
    </location>
</feature>
<dbReference type="KEGG" id="scac:106090007"/>
<feature type="region of interest" description="Disordered" evidence="3">
    <location>
        <begin position="968"/>
        <end position="1048"/>
    </location>
</feature>
<dbReference type="InterPro" id="IPR002018">
    <property type="entry name" value="CarbesteraseB"/>
</dbReference>
<feature type="domain" description="Carboxylesterase type B" evidence="4">
    <location>
        <begin position="441"/>
        <end position="941"/>
    </location>
</feature>
<feature type="region of interest" description="Disordered" evidence="3">
    <location>
        <begin position="187"/>
        <end position="334"/>
    </location>
</feature>
<dbReference type="PANTHER" id="PTHR43142:SF12">
    <property type="entry name" value="CARBOXYLESTERASE TYPE B DOMAIN-CONTAINING PROTEIN-RELATED"/>
    <property type="match status" value="1"/>
</dbReference>
<dbReference type="EnsemblMetazoa" id="SCAU004526-RB">
    <property type="protein sequence ID" value="SCAU004526-PB"/>
    <property type="gene ID" value="SCAU004526"/>
</dbReference>
<evidence type="ECO:0000313" key="5">
    <source>
        <dbReference type="EnsemblMetazoa" id="SCAU004526-PB"/>
    </source>
</evidence>
<feature type="region of interest" description="Disordered" evidence="3">
    <location>
        <begin position="387"/>
        <end position="432"/>
    </location>
</feature>
<feature type="compositionally biased region" description="Polar residues" evidence="3">
    <location>
        <begin position="121"/>
        <end position="140"/>
    </location>
</feature>
<keyword evidence="6" id="KW-1185">Reference proteome</keyword>
<feature type="region of interest" description="Disordered" evidence="3">
    <location>
        <begin position="65"/>
        <end position="168"/>
    </location>
</feature>
<keyword evidence="1" id="KW-1015">Disulfide bond</keyword>
<feature type="compositionally biased region" description="Basic and acidic residues" evidence="3">
    <location>
        <begin position="284"/>
        <end position="306"/>
    </location>
</feature>
<feature type="region of interest" description="Disordered" evidence="3">
    <location>
        <begin position="341"/>
        <end position="360"/>
    </location>
</feature>
<dbReference type="OrthoDB" id="3200163at2759"/>
<feature type="compositionally biased region" description="Low complexity" evidence="3">
    <location>
        <begin position="968"/>
        <end position="987"/>
    </location>
</feature>
<evidence type="ECO:0000313" key="6">
    <source>
        <dbReference type="Proteomes" id="UP000095300"/>
    </source>
</evidence>
<feature type="compositionally biased region" description="Basic and acidic residues" evidence="3">
    <location>
        <begin position="393"/>
        <end position="402"/>
    </location>
</feature>
<dbReference type="Pfam" id="PF00135">
    <property type="entry name" value="COesterase"/>
    <property type="match status" value="1"/>
</dbReference>
<feature type="compositionally biased region" description="Basic and acidic residues" evidence="3">
    <location>
        <begin position="192"/>
        <end position="230"/>
    </location>
</feature>
<dbReference type="VEuPathDB" id="VectorBase:SCAU004526"/>
<organism evidence="5 6">
    <name type="scientific">Stomoxys calcitrans</name>
    <name type="common">Stable fly</name>
    <name type="synonym">Conops calcitrans</name>
    <dbReference type="NCBI Taxonomy" id="35570"/>
    <lineage>
        <taxon>Eukaryota</taxon>
        <taxon>Metazoa</taxon>
        <taxon>Ecdysozoa</taxon>
        <taxon>Arthropoda</taxon>
        <taxon>Hexapoda</taxon>
        <taxon>Insecta</taxon>
        <taxon>Pterygota</taxon>
        <taxon>Neoptera</taxon>
        <taxon>Endopterygota</taxon>
        <taxon>Diptera</taxon>
        <taxon>Brachycera</taxon>
        <taxon>Muscomorpha</taxon>
        <taxon>Muscoidea</taxon>
        <taxon>Muscidae</taxon>
        <taxon>Stomoxys</taxon>
    </lineage>
</organism>
<evidence type="ECO:0000256" key="3">
    <source>
        <dbReference type="SAM" id="MobiDB-lite"/>
    </source>
</evidence>
<evidence type="ECO:0000256" key="2">
    <source>
        <dbReference type="ARBA" id="ARBA00023180"/>
    </source>
</evidence>
<feature type="compositionally biased region" description="Basic and acidic residues" evidence="3">
    <location>
        <begin position="258"/>
        <end position="271"/>
    </location>
</feature>
<reference evidence="5" key="1">
    <citation type="submission" date="2020-05" db="UniProtKB">
        <authorList>
            <consortium name="EnsemblMetazoa"/>
        </authorList>
    </citation>
    <scope>IDENTIFICATION</scope>
    <source>
        <strain evidence="5">USDA</strain>
    </source>
</reference>
<dbReference type="STRING" id="35570.A0A1I8P3I3"/>
<evidence type="ECO:0000256" key="1">
    <source>
        <dbReference type="ARBA" id="ARBA00023157"/>
    </source>
</evidence>
<accession>A0A1I8P3I3</accession>
<feature type="compositionally biased region" description="Low complexity" evidence="3">
    <location>
        <begin position="1001"/>
        <end position="1015"/>
    </location>
</feature>
<sequence length="1048" mass="120202">MASNLVSFASLSGSNMSRKNGKLKSLLQCLVLGGFLLQLSMAQHQHREPYNINEDFGDYEEDVRFDNHHPLDPHANYAHHPQTNGHMYRGDSYSQTDRDDYPEPRIIAPPVPETEEENPYSREQTPESTSYEQSHVARSQSSREEYPEPRIIAPHISTSNTREETVVNPLSFPSHLSREYPAPRIIAPHQPNMHESDMRHRQESEEPRAKTPHSPRAEDRSLYDREENMDPRTISHQPPSVPTYTREDPRLISPPAARADDRSVYGKEENPNPHTMTHHVPTYAREDPRPAQRADDRSLYGREENPYPHTMTQQAPTYARTDPRQMSPQAPRAEDRNLYEREEHRHTPSVNHQAPTYTREDPRMVTPHTRVEVPEARQMLPTYTATRTLYPQADRREERPVDPRTITPPPPRNYPESQHMPPPPQHRNALPTGNRETHVISVPRLGSVRGYREFKIIRNRPISAYLGLKYATVRPGIGRFQSASPAGINPYGEIDATLEPSNCPQFPDLSVVAEREARGEDVDDCLSLNIYTPARPGSYPVMVFVHGEMLFDGSAEEGQPDYFLEHDVVLVTVNYRLAPFGYLSTLTDDMPGNVALSDVQMSLEWLQQNIRYFNGNPDQVTLFGQAGGATLVHALSLSGKAQGLFHKLILQSGTALNPYFLDEQPTGTLRSFAHFARCPPSRSIEGFASCFERMKTSELLNYFKRYFESNEPKGLAFVCGFKLIVGDKLGYLPQHPASMVANNTYPTIVGVAKDAGAFIMTRFYDQLVELRSRNISDYINVVLKHTSQQRHYQLWKNWALTHIFTPEDVRNPTIQGLVQKLLELVNLILYRAPVVDSFRYTSKNFSTYLYCFDYRGQHHRFGHLRNPLPFEIDATLSDDNIYLFPYPEEVSRLNPMDKNVANSMVRMWVSFAQYGMPAYNQSIWPNVSTEFGPFLRFTNTRAGNLELDYHFGDGIPVPNLYPEYFTTTTTTTTTTSTTSTSTTTTTTPRPYPSYNYQQRSQHPNYQQYPHHYYPNRYGNPEQTPSQPGQTNTNPRYSQYSMRHQRRLL</sequence>
<dbReference type="PANTHER" id="PTHR43142">
    <property type="entry name" value="CARBOXYLIC ESTER HYDROLASE"/>
    <property type="match status" value="1"/>
</dbReference>
<proteinExistence type="predicted"/>